<protein>
    <submittedName>
        <fullName evidence="4">Kelch motif family protein</fullName>
    </submittedName>
</protein>
<keyword evidence="5" id="KW-1185">Reference proteome</keyword>
<dbReference type="InterPro" id="IPR011043">
    <property type="entry name" value="Gal_Oxase/kelch_b-propeller"/>
</dbReference>
<evidence type="ECO:0000256" key="2">
    <source>
        <dbReference type="ARBA" id="ARBA00022737"/>
    </source>
</evidence>
<dbReference type="RefSeq" id="XP_068368225.1">
    <property type="nucleotide sequence ID" value="XM_068497814.1"/>
</dbReference>
<dbReference type="PANTHER" id="PTHR46093:SF18">
    <property type="entry name" value="FIBRONECTIN TYPE-III DOMAIN-CONTAINING PROTEIN"/>
    <property type="match status" value="1"/>
</dbReference>
<dbReference type="PANTHER" id="PTHR46093">
    <property type="entry name" value="ACYL-COA-BINDING DOMAIN-CONTAINING PROTEIN 5"/>
    <property type="match status" value="1"/>
</dbReference>
<feature type="region of interest" description="Disordered" evidence="3">
    <location>
        <begin position="1"/>
        <end position="20"/>
    </location>
</feature>
<dbReference type="EMBL" id="MLAK01000272">
    <property type="protein sequence ID" value="OHT15089.1"/>
    <property type="molecule type" value="Genomic_DNA"/>
</dbReference>
<dbReference type="SUPFAM" id="SSF117281">
    <property type="entry name" value="Kelch motif"/>
    <property type="match status" value="1"/>
</dbReference>
<dbReference type="GeneID" id="94832518"/>
<dbReference type="InterPro" id="IPR015915">
    <property type="entry name" value="Kelch-typ_b-propeller"/>
</dbReference>
<keyword evidence="1" id="KW-0880">Kelch repeat</keyword>
<gene>
    <name evidence="4" type="ORF">TRFO_14433</name>
</gene>
<evidence type="ECO:0000256" key="3">
    <source>
        <dbReference type="SAM" id="MobiDB-lite"/>
    </source>
</evidence>
<sequence length="416" mass="46535">MQTEIGVTFPQPAVPPRPAKQINPKIQGRRLSSYNQNIIQQPQSQNMKFRWIENNTMLGTPPYERAGHSAILTSSKELIIYGGHDASNNKLNDLVIYNMQTNFFNNAVPMNKLIVLHKGKLELHSNYKFGDKVPFSPQQELTPPPPPRAYHTAVLKDSFMIVFGGCPAEIEGPLYFLHLPTKTWLKFVTPNCPSEVKIPRSHHTANMNGDEMLIYGGINGVTPLSSLISFNTNKFKWTLISNKLPAVCKHSSFIKDEILYIIGGATENGNNNFLAIDIKSGTVLQNGASAFPQLQLNLRLLATAYDPSRNWLYIFGGFCVENDETECGCTDKLYIIDMNKKTYGYINSPLLKCPSPRCGHTMVLAGNNLVVFGGCDRLPLLNGEWVFCDFSNTINIFQPPPPDVDVSQIRDLIKWA</sequence>
<accession>A0A1J4KUW5</accession>
<comment type="caution">
    <text evidence="4">The sequence shown here is derived from an EMBL/GenBank/DDBJ whole genome shotgun (WGS) entry which is preliminary data.</text>
</comment>
<evidence type="ECO:0000313" key="5">
    <source>
        <dbReference type="Proteomes" id="UP000179807"/>
    </source>
</evidence>
<evidence type="ECO:0000313" key="4">
    <source>
        <dbReference type="EMBL" id="OHT15089.1"/>
    </source>
</evidence>
<organism evidence="4 5">
    <name type="scientific">Tritrichomonas foetus</name>
    <dbReference type="NCBI Taxonomy" id="1144522"/>
    <lineage>
        <taxon>Eukaryota</taxon>
        <taxon>Metamonada</taxon>
        <taxon>Parabasalia</taxon>
        <taxon>Tritrichomonadida</taxon>
        <taxon>Tritrichomonadidae</taxon>
        <taxon>Tritrichomonas</taxon>
    </lineage>
</organism>
<keyword evidence="2" id="KW-0677">Repeat</keyword>
<proteinExistence type="predicted"/>
<dbReference type="VEuPathDB" id="TrichDB:TRFO_14433"/>
<dbReference type="AlphaFoldDB" id="A0A1J4KUW5"/>
<reference evidence="4" key="1">
    <citation type="submission" date="2016-10" db="EMBL/GenBank/DDBJ databases">
        <authorList>
            <person name="Benchimol M."/>
            <person name="Almeida L.G."/>
            <person name="Vasconcelos A.T."/>
            <person name="Perreira-Neves A."/>
            <person name="Rosa I.A."/>
            <person name="Tasca T."/>
            <person name="Bogo M.R."/>
            <person name="de Souza W."/>
        </authorList>
    </citation>
    <scope>NUCLEOTIDE SEQUENCE [LARGE SCALE GENOMIC DNA]</scope>
    <source>
        <strain evidence="4">K</strain>
    </source>
</reference>
<evidence type="ECO:0000256" key="1">
    <source>
        <dbReference type="ARBA" id="ARBA00022441"/>
    </source>
</evidence>
<dbReference type="Proteomes" id="UP000179807">
    <property type="component" value="Unassembled WGS sequence"/>
</dbReference>
<dbReference type="Pfam" id="PF24681">
    <property type="entry name" value="Kelch_KLHDC2_KLHL20_DRC7"/>
    <property type="match status" value="1"/>
</dbReference>
<dbReference type="SUPFAM" id="SSF50965">
    <property type="entry name" value="Galactose oxidase, central domain"/>
    <property type="match status" value="1"/>
</dbReference>
<dbReference type="Gene3D" id="2.120.10.80">
    <property type="entry name" value="Kelch-type beta propeller"/>
    <property type="match status" value="2"/>
</dbReference>
<name>A0A1J4KUW5_9EUKA</name>
<dbReference type="OrthoDB" id="432528at2759"/>